<accession>A0A846TFK1</accession>
<reference evidence="1 2" key="1">
    <citation type="submission" date="2020-03" db="EMBL/GenBank/DDBJ databases">
        <authorList>
            <person name="Sun Q."/>
        </authorList>
    </citation>
    <scope>NUCLEOTIDE SEQUENCE [LARGE SCALE GENOMIC DNA]</scope>
    <source>
        <strain evidence="1 2">KACC 21451</strain>
    </source>
</reference>
<sequence length="146" mass="16801">MKKHFLILFILSIATGCQTKERTIPIEVSDPPEYIQSHDDIVEMHGDITNLERFYLFVDHIEQGQKDIIRIVNYTTEGAPMLHDLEFDGTEIHSTYDSTRDGYGSGSIEEVYCKGIIKVKRDSRTDYVLEECSNQKEDVVILVIED</sequence>
<dbReference type="InterPro" id="IPR025372">
    <property type="entry name" value="DUF4362"/>
</dbReference>
<dbReference type="PROSITE" id="PS51257">
    <property type="entry name" value="PROKAR_LIPOPROTEIN"/>
    <property type="match status" value="1"/>
</dbReference>
<dbReference type="Proteomes" id="UP000587942">
    <property type="component" value="Unassembled WGS sequence"/>
</dbReference>
<organism evidence="1 2">
    <name type="scientific">Mesobacillus selenatarsenatis</name>
    <dbReference type="NCBI Taxonomy" id="388741"/>
    <lineage>
        <taxon>Bacteria</taxon>
        <taxon>Bacillati</taxon>
        <taxon>Bacillota</taxon>
        <taxon>Bacilli</taxon>
        <taxon>Bacillales</taxon>
        <taxon>Bacillaceae</taxon>
        <taxon>Mesobacillus</taxon>
    </lineage>
</organism>
<proteinExistence type="predicted"/>
<comment type="caution">
    <text evidence="1">The sequence shown here is derived from an EMBL/GenBank/DDBJ whole genome shotgun (WGS) entry which is preliminary data.</text>
</comment>
<dbReference type="RefSeq" id="WP_167830642.1">
    <property type="nucleotide sequence ID" value="NZ_JAAVUM010000001.1"/>
</dbReference>
<name>A0A846TFK1_9BACI</name>
<dbReference type="Pfam" id="PF14275">
    <property type="entry name" value="DUF4362"/>
    <property type="match status" value="1"/>
</dbReference>
<evidence type="ECO:0000313" key="2">
    <source>
        <dbReference type="Proteomes" id="UP000587942"/>
    </source>
</evidence>
<protein>
    <submittedName>
        <fullName evidence="1">DUF4362 domain-containing protein</fullName>
    </submittedName>
</protein>
<dbReference type="EMBL" id="JAAVUM010000001">
    <property type="protein sequence ID" value="NKE04122.1"/>
    <property type="molecule type" value="Genomic_DNA"/>
</dbReference>
<gene>
    <name evidence="1" type="ORF">GWK17_01320</name>
</gene>
<dbReference type="AlphaFoldDB" id="A0A846TFK1"/>
<evidence type="ECO:0000313" key="1">
    <source>
        <dbReference type="EMBL" id="NKE04122.1"/>
    </source>
</evidence>